<dbReference type="FunFam" id="3.30.200.20:FF:000004">
    <property type="entry name" value="Calcium-dependent protein kinase 1"/>
    <property type="match status" value="1"/>
</dbReference>
<evidence type="ECO:0000256" key="3">
    <source>
        <dbReference type="ARBA" id="ARBA00022598"/>
    </source>
</evidence>
<comment type="caution">
    <text evidence="17">The sequence shown here is derived from an EMBL/GenBank/DDBJ whole genome shotgun (WGS) entry which is preliminary data.</text>
</comment>
<dbReference type="InterPro" id="IPR014729">
    <property type="entry name" value="Rossmann-like_a/b/a_fold"/>
</dbReference>
<proteinExistence type="inferred from homology"/>
<dbReference type="InterPro" id="IPR011009">
    <property type="entry name" value="Kinase-like_dom_sf"/>
</dbReference>
<dbReference type="Gene3D" id="3.40.50.620">
    <property type="entry name" value="HUPs"/>
    <property type="match status" value="1"/>
</dbReference>
<organism evidence="17 18">
    <name type="scientific">Kingdonia uniflora</name>
    <dbReference type="NCBI Taxonomy" id="39325"/>
    <lineage>
        <taxon>Eukaryota</taxon>
        <taxon>Viridiplantae</taxon>
        <taxon>Streptophyta</taxon>
        <taxon>Embryophyta</taxon>
        <taxon>Tracheophyta</taxon>
        <taxon>Spermatophyta</taxon>
        <taxon>Magnoliopsida</taxon>
        <taxon>Ranunculales</taxon>
        <taxon>Circaeasteraceae</taxon>
        <taxon>Kingdonia</taxon>
    </lineage>
</organism>
<dbReference type="GO" id="GO:0004674">
    <property type="term" value="F:protein serine/threonine kinase activity"/>
    <property type="evidence" value="ECO:0007669"/>
    <property type="project" value="UniProtKB-KW"/>
</dbReference>
<evidence type="ECO:0000256" key="15">
    <source>
        <dbReference type="ARBA" id="ARBA00048679"/>
    </source>
</evidence>
<dbReference type="InterPro" id="IPR050205">
    <property type="entry name" value="CDPK_Ser/Thr_kinases"/>
</dbReference>
<keyword evidence="12" id="KW-0030">Aminoacyl-tRNA synthetase</keyword>
<dbReference type="PANTHER" id="PTHR24349">
    <property type="entry name" value="SERINE/THREONINE-PROTEIN KINASE"/>
    <property type="match status" value="1"/>
</dbReference>
<evidence type="ECO:0000256" key="2">
    <source>
        <dbReference type="ARBA" id="ARBA00022527"/>
    </source>
</evidence>
<comment type="similarity">
    <text evidence="13">Belongs to the protein kinase superfamily. Ser/Thr protein kinase family. CDPK subfamily.</text>
</comment>
<dbReference type="OrthoDB" id="40902at2759"/>
<name>A0A7J7MS12_9MAGN</name>
<dbReference type="GO" id="GO:0006418">
    <property type="term" value="P:tRNA aminoacylation for protein translation"/>
    <property type="evidence" value="ECO:0007669"/>
    <property type="project" value="InterPro"/>
</dbReference>
<dbReference type="AlphaFoldDB" id="A0A7J7MS12"/>
<evidence type="ECO:0000259" key="16">
    <source>
        <dbReference type="PROSITE" id="PS50011"/>
    </source>
</evidence>
<dbReference type="Proteomes" id="UP000541444">
    <property type="component" value="Unassembled WGS sequence"/>
</dbReference>
<dbReference type="InterPro" id="IPR000719">
    <property type="entry name" value="Prot_kinase_dom"/>
</dbReference>
<keyword evidence="7" id="KW-0547">Nucleotide-binding</keyword>
<evidence type="ECO:0000256" key="6">
    <source>
        <dbReference type="ARBA" id="ARBA00022737"/>
    </source>
</evidence>
<evidence type="ECO:0000256" key="7">
    <source>
        <dbReference type="ARBA" id="ARBA00022741"/>
    </source>
</evidence>
<dbReference type="Pfam" id="PF00133">
    <property type="entry name" value="tRNA-synt_1"/>
    <property type="match status" value="1"/>
</dbReference>
<keyword evidence="9" id="KW-0106">Calcium</keyword>
<evidence type="ECO:0000256" key="14">
    <source>
        <dbReference type="ARBA" id="ARBA00047899"/>
    </source>
</evidence>
<dbReference type="Gene3D" id="3.30.200.20">
    <property type="entry name" value="Phosphorylase Kinase, domain 1"/>
    <property type="match status" value="1"/>
</dbReference>
<evidence type="ECO:0000313" key="18">
    <source>
        <dbReference type="Proteomes" id="UP000541444"/>
    </source>
</evidence>
<keyword evidence="8" id="KW-0418">Kinase</keyword>
<keyword evidence="4" id="KW-0808">Transferase</keyword>
<evidence type="ECO:0000256" key="9">
    <source>
        <dbReference type="ARBA" id="ARBA00022837"/>
    </source>
</evidence>
<dbReference type="SUPFAM" id="SSF52374">
    <property type="entry name" value="Nucleotidylyl transferase"/>
    <property type="match status" value="1"/>
</dbReference>
<dbReference type="GO" id="GO:0046872">
    <property type="term" value="F:metal ion binding"/>
    <property type="evidence" value="ECO:0007669"/>
    <property type="project" value="UniProtKB-KW"/>
</dbReference>
<comment type="catalytic activity">
    <reaction evidence="14">
        <text>L-threonyl-[protein] + ATP = O-phospho-L-threonyl-[protein] + ADP + H(+)</text>
        <dbReference type="Rhea" id="RHEA:46608"/>
        <dbReference type="Rhea" id="RHEA-COMP:11060"/>
        <dbReference type="Rhea" id="RHEA-COMP:11605"/>
        <dbReference type="ChEBI" id="CHEBI:15378"/>
        <dbReference type="ChEBI" id="CHEBI:30013"/>
        <dbReference type="ChEBI" id="CHEBI:30616"/>
        <dbReference type="ChEBI" id="CHEBI:61977"/>
        <dbReference type="ChEBI" id="CHEBI:456216"/>
        <dbReference type="EC" id="2.7.11.1"/>
    </reaction>
</comment>
<feature type="domain" description="Protein kinase" evidence="16">
    <location>
        <begin position="127"/>
        <end position="302"/>
    </location>
</feature>
<evidence type="ECO:0000256" key="13">
    <source>
        <dbReference type="ARBA" id="ARBA00024334"/>
    </source>
</evidence>
<evidence type="ECO:0000256" key="10">
    <source>
        <dbReference type="ARBA" id="ARBA00022840"/>
    </source>
</evidence>
<keyword evidence="18" id="KW-1185">Reference proteome</keyword>
<evidence type="ECO:0000256" key="1">
    <source>
        <dbReference type="ARBA" id="ARBA00012513"/>
    </source>
</evidence>
<accession>A0A7J7MS12</accession>
<evidence type="ECO:0000256" key="5">
    <source>
        <dbReference type="ARBA" id="ARBA00022723"/>
    </source>
</evidence>
<dbReference type="Gene3D" id="1.10.510.10">
    <property type="entry name" value="Transferase(Phosphotransferase) domain 1"/>
    <property type="match status" value="1"/>
</dbReference>
<comment type="catalytic activity">
    <reaction evidence="15">
        <text>L-seryl-[protein] + ATP = O-phospho-L-seryl-[protein] + ADP + H(+)</text>
        <dbReference type="Rhea" id="RHEA:17989"/>
        <dbReference type="Rhea" id="RHEA-COMP:9863"/>
        <dbReference type="Rhea" id="RHEA-COMP:11604"/>
        <dbReference type="ChEBI" id="CHEBI:15378"/>
        <dbReference type="ChEBI" id="CHEBI:29999"/>
        <dbReference type="ChEBI" id="CHEBI:30616"/>
        <dbReference type="ChEBI" id="CHEBI:83421"/>
        <dbReference type="ChEBI" id="CHEBI:456216"/>
        <dbReference type="EC" id="2.7.11.1"/>
    </reaction>
</comment>
<keyword evidence="6" id="KW-0677">Repeat</keyword>
<protein>
    <recommendedName>
        <fullName evidence="1">non-specific serine/threonine protein kinase</fullName>
        <ecNumber evidence="1">2.7.11.1</ecNumber>
    </recommendedName>
</protein>
<evidence type="ECO:0000256" key="4">
    <source>
        <dbReference type="ARBA" id="ARBA00022679"/>
    </source>
</evidence>
<dbReference type="InterPro" id="IPR002300">
    <property type="entry name" value="aa-tRNA-synth_Ia"/>
</dbReference>
<dbReference type="PROSITE" id="PS50011">
    <property type="entry name" value="PROTEIN_KINASE_DOM"/>
    <property type="match status" value="1"/>
</dbReference>
<dbReference type="SUPFAM" id="SSF56112">
    <property type="entry name" value="Protein kinase-like (PK-like)"/>
    <property type="match status" value="1"/>
</dbReference>
<evidence type="ECO:0000256" key="12">
    <source>
        <dbReference type="ARBA" id="ARBA00023146"/>
    </source>
</evidence>
<reference evidence="17 18" key="1">
    <citation type="journal article" date="2020" name="IScience">
        <title>Genome Sequencing of the Endangered Kingdonia uniflora (Circaeasteraceae, Ranunculales) Reveals Potential Mechanisms of Evolutionary Specialization.</title>
        <authorList>
            <person name="Sun Y."/>
            <person name="Deng T."/>
            <person name="Zhang A."/>
            <person name="Moore M.J."/>
            <person name="Landis J.B."/>
            <person name="Lin N."/>
            <person name="Zhang H."/>
            <person name="Zhang X."/>
            <person name="Huang J."/>
            <person name="Zhang X."/>
            <person name="Sun H."/>
            <person name="Wang H."/>
        </authorList>
    </citation>
    <scope>NUCLEOTIDE SEQUENCE [LARGE SCALE GENOMIC DNA]</scope>
    <source>
        <strain evidence="17">TB1705</strain>
        <tissue evidence="17">Leaf</tissue>
    </source>
</reference>
<sequence>MIGHHVTRWFGWDCHGLLIEFEIDKKLGIKTREQVIQMGIDNYNEECRSIVTRGFKVMPYSTGCKTSLSNFEANSNYKDIKSVLGLTREQLIRMTHVEEVIIPKVLGGGGKLSVLSDPTGRDIGISYELGQELGRGEFRITYLCTNKSTGDTFACKSISKKRLRTAMDIKDVRREVEIMKHLPPHPNIVRLNDTYEADVAVHLVMELCQGGELLDRIVARGIIRNSCHIHGVIHRVLKPENFLFANKKEATSLKAIDFGLPVFFKPETETGVAQAIIRSVIDFKRDPWPKVLIMRRPGEENA</sequence>
<dbReference type="GO" id="GO:0004812">
    <property type="term" value="F:aminoacyl-tRNA ligase activity"/>
    <property type="evidence" value="ECO:0007669"/>
    <property type="project" value="UniProtKB-KW"/>
</dbReference>
<evidence type="ECO:0000256" key="8">
    <source>
        <dbReference type="ARBA" id="ARBA00022777"/>
    </source>
</evidence>
<evidence type="ECO:0000313" key="17">
    <source>
        <dbReference type="EMBL" id="KAF6157695.1"/>
    </source>
</evidence>
<gene>
    <name evidence="17" type="ORF">GIB67_037268</name>
</gene>
<dbReference type="GO" id="GO:0005524">
    <property type="term" value="F:ATP binding"/>
    <property type="evidence" value="ECO:0007669"/>
    <property type="project" value="UniProtKB-KW"/>
</dbReference>
<evidence type="ECO:0000256" key="11">
    <source>
        <dbReference type="ARBA" id="ARBA00022917"/>
    </source>
</evidence>
<keyword evidence="10" id="KW-0067">ATP-binding</keyword>
<keyword evidence="5" id="KW-0479">Metal-binding</keyword>
<keyword evidence="11" id="KW-0648">Protein biosynthesis</keyword>
<keyword evidence="3" id="KW-0436">Ligase</keyword>
<dbReference type="EC" id="2.7.11.1" evidence="1"/>
<dbReference type="EMBL" id="JACGCM010001272">
    <property type="protein sequence ID" value="KAF6157695.1"/>
    <property type="molecule type" value="Genomic_DNA"/>
</dbReference>
<keyword evidence="2" id="KW-0723">Serine/threonine-protein kinase</keyword>
<dbReference type="Pfam" id="PF00069">
    <property type="entry name" value="Pkinase"/>
    <property type="match status" value="1"/>
</dbReference>